<sequence length="186" mass="21423">MRVSALFSLGLPLVLAALSTPLSVSATTRCELQLLWEADRYAPENTNRPERAWHSFCHLLFQKMAGEEYRINESMQLWHYVVERRSMCWGPGDKLQPADILGLGGGHEQQCKGKGDKVDFHVCQQVYTEEAETSSVCQGKTSTEWTKFPKKFDLRSVFEKRTLYKSEEQEGEKEKALLLDQTEEWM</sequence>
<evidence type="ECO:0000256" key="1">
    <source>
        <dbReference type="SAM" id="MobiDB-lite"/>
    </source>
</evidence>
<dbReference type="EMBL" id="CDMZ01004814">
    <property type="protein sequence ID" value="CEM50985.1"/>
    <property type="molecule type" value="Genomic_DNA"/>
</dbReference>
<organism evidence="3">
    <name type="scientific">Chromera velia CCMP2878</name>
    <dbReference type="NCBI Taxonomy" id="1169474"/>
    <lineage>
        <taxon>Eukaryota</taxon>
        <taxon>Sar</taxon>
        <taxon>Alveolata</taxon>
        <taxon>Colpodellida</taxon>
        <taxon>Chromeraceae</taxon>
        <taxon>Chromera</taxon>
    </lineage>
</organism>
<feature type="chain" id="PRO_5005192498" evidence="2">
    <location>
        <begin position="17"/>
        <end position="186"/>
    </location>
</feature>
<proteinExistence type="predicted"/>
<evidence type="ECO:0000256" key="2">
    <source>
        <dbReference type="SAM" id="SignalP"/>
    </source>
</evidence>
<reference evidence="3" key="1">
    <citation type="submission" date="2014-11" db="EMBL/GenBank/DDBJ databases">
        <authorList>
            <person name="Otto D Thomas"/>
            <person name="Naeem Raeece"/>
        </authorList>
    </citation>
    <scope>NUCLEOTIDE SEQUENCE</scope>
</reference>
<protein>
    <submittedName>
        <fullName evidence="3">Uncharacterized protein</fullName>
    </submittedName>
</protein>
<feature type="signal peptide" evidence="2">
    <location>
        <begin position="1"/>
        <end position="16"/>
    </location>
</feature>
<dbReference type="VEuPathDB" id="CryptoDB:Cvel_10313"/>
<gene>
    <name evidence="3" type="ORF">Cvel_10313</name>
</gene>
<name>A0A0G4I255_9ALVE</name>
<evidence type="ECO:0000313" key="3">
    <source>
        <dbReference type="EMBL" id="CEM50985.1"/>
    </source>
</evidence>
<accession>A0A0G4I255</accession>
<feature type="region of interest" description="Disordered" evidence="1">
    <location>
        <begin position="167"/>
        <end position="186"/>
    </location>
</feature>
<feature type="compositionally biased region" description="Basic and acidic residues" evidence="1">
    <location>
        <begin position="167"/>
        <end position="177"/>
    </location>
</feature>
<dbReference type="AlphaFoldDB" id="A0A0G4I255"/>
<keyword evidence="2" id="KW-0732">Signal</keyword>